<evidence type="ECO:0000256" key="1">
    <source>
        <dbReference type="ARBA" id="ARBA00004141"/>
    </source>
</evidence>
<keyword evidence="9" id="KW-0869">Chloride channel</keyword>
<organism evidence="12 13">
    <name type="scientific">Electrophorus voltai</name>
    <dbReference type="NCBI Taxonomy" id="2609070"/>
    <lineage>
        <taxon>Eukaryota</taxon>
        <taxon>Metazoa</taxon>
        <taxon>Chordata</taxon>
        <taxon>Craniata</taxon>
        <taxon>Vertebrata</taxon>
        <taxon>Euteleostomi</taxon>
        <taxon>Actinopterygii</taxon>
        <taxon>Neopterygii</taxon>
        <taxon>Teleostei</taxon>
        <taxon>Ostariophysi</taxon>
        <taxon>Gymnotiformes</taxon>
        <taxon>Gymnotoidei</taxon>
        <taxon>Gymnotidae</taxon>
        <taxon>Electrophorus</taxon>
    </lineage>
</organism>
<evidence type="ECO:0000256" key="8">
    <source>
        <dbReference type="ARBA" id="ARBA00023136"/>
    </source>
</evidence>
<feature type="transmembrane region" description="Helical" evidence="11">
    <location>
        <begin position="361"/>
        <end position="385"/>
    </location>
</feature>
<name>A0AAD8ZLW3_9TELE</name>
<dbReference type="InterPro" id="IPR001807">
    <property type="entry name" value="ClC"/>
</dbReference>
<evidence type="ECO:0000256" key="9">
    <source>
        <dbReference type="ARBA" id="ARBA00023173"/>
    </source>
</evidence>
<keyword evidence="8 11" id="KW-0472">Membrane</keyword>
<dbReference type="InterPro" id="IPR050970">
    <property type="entry name" value="Cl_channel_volt-gated"/>
</dbReference>
<proteinExistence type="predicted"/>
<evidence type="ECO:0000256" key="5">
    <source>
        <dbReference type="ARBA" id="ARBA00022989"/>
    </source>
</evidence>
<comment type="subcellular location">
    <subcellularLocation>
        <location evidence="1">Membrane</location>
        <topology evidence="1">Multi-pass membrane protein</topology>
    </subcellularLocation>
</comment>
<evidence type="ECO:0000256" key="7">
    <source>
        <dbReference type="ARBA" id="ARBA00023122"/>
    </source>
</evidence>
<dbReference type="PANTHER" id="PTHR45720">
    <property type="entry name" value="CHLORIDE CHANNEL PROTEIN 2"/>
    <property type="match status" value="1"/>
</dbReference>
<evidence type="ECO:0000313" key="12">
    <source>
        <dbReference type="EMBL" id="KAK1801808.1"/>
    </source>
</evidence>
<evidence type="ECO:0000256" key="3">
    <source>
        <dbReference type="ARBA" id="ARBA00022692"/>
    </source>
</evidence>
<dbReference type="PANTHER" id="PTHR45720:SF3">
    <property type="entry name" value="CHLORIDE CHANNEL PROTEIN CLC-KB"/>
    <property type="match status" value="1"/>
</dbReference>
<evidence type="ECO:0000256" key="11">
    <source>
        <dbReference type="SAM" id="Phobius"/>
    </source>
</evidence>
<dbReference type="GO" id="GO:0034707">
    <property type="term" value="C:chloride channel complex"/>
    <property type="evidence" value="ECO:0007669"/>
    <property type="project" value="UniProtKB-KW"/>
</dbReference>
<feature type="non-terminal residue" evidence="12">
    <location>
        <position position="727"/>
    </location>
</feature>
<protein>
    <recommendedName>
        <fullName evidence="14">Chloride channel protein</fullName>
    </recommendedName>
</protein>
<keyword evidence="6" id="KW-0406">Ion transport</keyword>
<accession>A0AAD8ZLW3</accession>
<keyword evidence="2" id="KW-0813">Transport</keyword>
<feature type="transmembrane region" description="Helical" evidence="11">
    <location>
        <begin position="317"/>
        <end position="341"/>
    </location>
</feature>
<keyword evidence="4" id="KW-0677">Repeat</keyword>
<dbReference type="GO" id="GO:0005247">
    <property type="term" value="F:voltage-gated chloride channel activity"/>
    <property type="evidence" value="ECO:0007669"/>
    <property type="project" value="TreeGrafter"/>
</dbReference>
<gene>
    <name evidence="12" type="ORF">P4O66_022455</name>
</gene>
<dbReference type="SUPFAM" id="SSF54631">
    <property type="entry name" value="CBS-domain pair"/>
    <property type="match status" value="1"/>
</dbReference>
<keyword evidence="13" id="KW-1185">Reference proteome</keyword>
<dbReference type="SUPFAM" id="SSF81340">
    <property type="entry name" value="Clc chloride channel"/>
    <property type="match status" value="1"/>
</dbReference>
<evidence type="ECO:0000256" key="10">
    <source>
        <dbReference type="ARBA" id="ARBA00023214"/>
    </source>
</evidence>
<evidence type="ECO:0000256" key="6">
    <source>
        <dbReference type="ARBA" id="ARBA00023065"/>
    </source>
</evidence>
<feature type="transmembrane region" description="Helical" evidence="11">
    <location>
        <begin position="235"/>
        <end position="259"/>
    </location>
</feature>
<evidence type="ECO:0000256" key="4">
    <source>
        <dbReference type="ARBA" id="ARBA00022737"/>
    </source>
</evidence>
<keyword evidence="10" id="KW-0868">Chloride</keyword>
<keyword evidence="3 11" id="KW-0812">Transmembrane</keyword>
<dbReference type="InterPro" id="IPR014743">
    <property type="entry name" value="Cl-channel_core"/>
</dbReference>
<feature type="transmembrane region" description="Helical" evidence="11">
    <location>
        <begin position="180"/>
        <end position="199"/>
    </location>
</feature>
<dbReference type="Proteomes" id="UP001239994">
    <property type="component" value="Unassembled WGS sequence"/>
</dbReference>
<feature type="transmembrane region" description="Helical" evidence="11">
    <location>
        <begin position="86"/>
        <end position="105"/>
    </location>
</feature>
<dbReference type="Gene3D" id="1.10.3080.10">
    <property type="entry name" value="Clc chloride channel"/>
    <property type="match status" value="1"/>
</dbReference>
<dbReference type="FunFam" id="1.10.3080.10:FF:000012">
    <property type="entry name" value="Chloride channel K"/>
    <property type="match status" value="1"/>
</dbReference>
<dbReference type="PRINTS" id="PR00762">
    <property type="entry name" value="CLCHANNEL"/>
</dbReference>
<comment type="caution">
    <text evidence="12">The sequence shown here is derived from an EMBL/GenBank/DDBJ whole genome shotgun (WGS) entry which is preliminary data.</text>
</comment>
<dbReference type="Pfam" id="PF00654">
    <property type="entry name" value="Voltage_CLC"/>
    <property type="match status" value="1"/>
</dbReference>
<dbReference type="InterPro" id="IPR046342">
    <property type="entry name" value="CBS_dom_sf"/>
</dbReference>
<sequence>MLCNGFDIALVYLQVMENVCISYMSADENKQQAMQNVHSHPEATQEKLIISNECQWKPWKPARSQIRAGCVRRARRAMLSLAQLEWYCYIALGVLTALMSFIMDLTVAKVLRAHQWLYSRLEGNALLQFLCWTLYPACMCALSASFSHSTCPQSAGSGLPEMRTIISGVQMPDYLSLSNLFAKFVGMICTLSAGSTVFLGKVGPFVHLSHMVGAYLHRMYVSASGQNKRRTQGEMLVVASGVGVASCFGAPISGVLFSIEVTGSHYSVRDYCPCFFATVCGALTFRLLAVCSGEHETVQALFKTRFPNELPYQLPELLMFALLGLLCGAVSCVYLFSHRWILRFVKTNKFLSRFIATETTLYSAVLAFLLALVTFPHFAGCYMASKLTMKQLLFSLLENIQWNSISHNATVIQESHHFSQEWSPPGISVYQTLGCFILIKIWLLVLACTLPLPAGYFMPVFVFGAALGRFQGEVLAYLFPDGISSVNVINPGGYALVGAGAFAGAVTHTLSPALCALEMTGQSTHLIPILIATLISNALSRLRNQPSFYDGISLVKKLPHLPSLLRACPKLSSIQIRQFVVPVGSVLQRGERALAVQHILESSMETDFPVVDTLGGFDKSFTHNHLCHFPATLRHSAHGTLQMKRRTESPTLLGTVTRAHLQAFLLEDQNQVSCRCLEDTCPIQPVRLQLSTEMTVKQTHCIMSVVREHRLFVTEKGKLRGVITWSE</sequence>
<dbReference type="CDD" id="cd03683">
    <property type="entry name" value="ClC_1_like"/>
    <property type="match status" value="1"/>
</dbReference>
<reference evidence="12" key="1">
    <citation type="submission" date="2023-03" db="EMBL/GenBank/DDBJ databases">
        <title>Electrophorus voltai genome.</title>
        <authorList>
            <person name="Bian C."/>
        </authorList>
    </citation>
    <scope>NUCLEOTIDE SEQUENCE</scope>
    <source>
        <strain evidence="12">CB-2022</strain>
        <tissue evidence="12">Muscle</tissue>
    </source>
</reference>
<dbReference type="Gene3D" id="3.10.580.10">
    <property type="entry name" value="CBS-domain"/>
    <property type="match status" value="1"/>
</dbReference>
<evidence type="ECO:0008006" key="14">
    <source>
        <dbReference type="Google" id="ProtNLM"/>
    </source>
</evidence>
<evidence type="ECO:0000256" key="2">
    <source>
        <dbReference type="ARBA" id="ARBA00022448"/>
    </source>
</evidence>
<keyword evidence="9" id="KW-0407">Ion channel</keyword>
<dbReference type="GO" id="GO:0005886">
    <property type="term" value="C:plasma membrane"/>
    <property type="evidence" value="ECO:0007669"/>
    <property type="project" value="TreeGrafter"/>
</dbReference>
<dbReference type="EMBL" id="JAROKS010000008">
    <property type="protein sequence ID" value="KAK1801808.1"/>
    <property type="molecule type" value="Genomic_DNA"/>
</dbReference>
<keyword evidence="7" id="KW-0129">CBS domain</keyword>
<keyword evidence="5 11" id="KW-1133">Transmembrane helix</keyword>
<dbReference type="AlphaFoldDB" id="A0AAD8ZLW3"/>
<evidence type="ECO:0000313" key="13">
    <source>
        <dbReference type="Proteomes" id="UP001239994"/>
    </source>
</evidence>